<evidence type="ECO:0000313" key="1">
    <source>
        <dbReference type="EMBL" id="MFC4221614.1"/>
    </source>
</evidence>
<organism evidence="1 2">
    <name type="scientific">Flagellimonas marina</name>
    <dbReference type="NCBI Taxonomy" id="1775168"/>
    <lineage>
        <taxon>Bacteria</taxon>
        <taxon>Pseudomonadati</taxon>
        <taxon>Bacteroidota</taxon>
        <taxon>Flavobacteriia</taxon>
        <taxon>Flavobacteriales</taxon>
        <taxon>Flavobacteriaceae</taxon>
        <taxon>Flagellimonas</taxon>
    </lineage>
</organism>
<evidence type="ECO:0008006" key="3">
    <source>
        <dbReference type="Google" id="ProtNLM"/>
    </source>
</evidence>
<dbReference type="Proteomes" id="UP001595841">
    <property type="component" value="Unassembled WGS sequence"/>
</dbReference>
<evidence type="ECO:0000313" key="2">
    <source>
        <dbReference type="Proteomes" id="UP001595841"/>
    </source>
</evidence>
<comment type="caution">
    <text evidence="1">The sequence shown here is derived from an EMBL/GenBank/DDBJ whole genome shotgun (WGS) entry which is preliminary data.</text>
</comment>
<gene>
    <name evidence="1" type="ORF">ACFOWS_15790</name>
</gene>
<dbReference type="EMBL" id="JBHSCL010000009">
    <property type="protein sequence ID" value="MFC4221614.1"/>
    <property type="molecule type" value="Genomic_DNA"/>
</dbReference>
<protein>
    <recommendedName>
        <fullName evidence="3">Carboxypeptidase regulatory-like domain-containing protein</fullName>
    </recommendedName>
</protein>
<keyword evidence="2" id="KW-1185">Reference proteome</keyword>
<proteinExistence type="predicted"/>
<dbReference type="RefSeq" id="WP_379766592.1">
    <property type="nucleotide sequence ID" value="NZ_JBHSCL010000009.1"/>
</dbReference>
<sequence length="573" mass="66463">MKTVRVNFFKVILLVVAFVVVACEVDELKTESVVTKGTEVNGERAEQTLDYQKEEGFSCLTVEQEPLNPSDFENSIHLGEKIKIPQSIEIMKSAWDVVARNGLFSEGNNPIKVNRLYVRFLPTENHQVMELARYDENLDLFDFPLHYEFEPTKARNDCYRDRELPLNTPSPLYTVVDADYAFPSFMPYEIIENLYMPDEDASIEKELANLLEEVAENIALDIDPLQGVFSKNDRGWGDKITSKEKWRPEGRIRMIDYSEGEPTDGQAVPVKGVQVLARSGLKWSWGITDEYGEFRVKKEFKNKVNYSLRWSNHEWYIIKGSSVTRAWHFGPKREGIWDEVIDGTIQSFYGILHRAAYDSFYAENYGVTRPMRNKPGNDRIWIRAFNRASKGKRKGAAGYFYDGVPHTIGIYAKDSEDWRIGEDYDRDHNNLFKTVVHEFGHASHRNLFYIDKNLKWNKIELIVAESWAEGVGVEMLKNPYPKLHRSFVNRKTCWDSNYTYVVKDLLYPNGIESGLNPSNPSYQLNFPLYHLKEIEDGMGHTWEEWQDNLTQGLNKFPASLVRGTFDYWETACD</sequence>
<name>A0ABV8PRG9_9FLAO</name>
<accession>A0ABV8PRG9</accession>
<reference evidence="2" key="1">
    <citation type="journal article" date="2019" name="Int. J. Syst. Evol. Microbiol.">
        <title>The Global Catalogue of Microorganisms (GCM) 10K type strain sequencing project: providing services to taxonomists for standard genome sequencing and annotation.</title>
        <authorList>
            <consortium name="The Broad Institute Genomics Platform"/>
            <consortium name="The Broad Institute Genome Sequencing Center for Infectious Disease"/>
            <person name="Wu L."/>
            <person name="Ma J."/>
        </authorList>
    </citation>
    <scope>NUCLEOTIDE SEQUENCE [LARGE SCALE GENOMIC DNA]</scope>
    <source>
        <strain evidence="2">CGMCC 1.15774</strain>
    </source>
</reference>
<dbReference type="PROSITE" id="PS51257">
    <property type="entry name" value="PROKAR_LIPOPROTEIN"/>
    <property type="match status" value="1"/>
</dbReference>